<feature type="region of interest" description="Disordered" evidence="1">
    <location>
        <begin position="1"/>
        <end position="21"/>
    </location>
</feature>
<sequence>MPYQGSYVRPRRTTASTTAPRASPFGNLGKFASCLPTPCLPAITNPLRSFQPLKPQPTSRYPRNPMADSTFEALISPYNTKPFTTILQLQVDLEWASTLDDFDDIPEDHDYAVVDKVDEWEDEEPEWEDCYPGALNPAEYVPPEERADPMLGAKKTWGGMVGGIAKGWFGY</sequence>
<protein>
    <submittedName>
        <fullName evidence="2">Uncharacterized protein</fullName>
    </submittedName>
</protein>
<name>A0A3N4I0H7_ASCIM</name>
<evidence type="ECO:0000256" key="1">
    <source>
        <dbReference type="SAM" id="MobiDB-lite"/>
    </source>
</evidence>
<evidence type="ECO:0000313" key="3">
    <source>
        <dbReference type="Proteomes" id="UP000275078"/>
    </source>
</evidence>
<dbReference type="Proteomes" id="UP000275078">
    <property type="component" value="Unassembled WGS sequence"/>
</dbReference>
<reference evidence="2 3" key="1">
    <citation type="journal article" date="2018" name="Nat. Ecol. Evol.">
        <title>Pezizomycetes genomes reveal the molecular basis of ectomycorrhizal truffle lifestyle.</title>
        <authorList>
            <person name="Murat C."/>
            <person name="Payen T."/>
            <person name="Noel B."/>
            <person name="Kuo A."/>
            <person name="Morin E."/>
            <person name="Chen J."/>
            <person name="Kohler A."/>
            <person name="Krizsan K."/>
            <person name="Balestrini R."/>
            <person name="Da Silva C."/>
            <person name="Montanini B."/>
            <person name="Hainaut M."/>
            <person name="Levati E."/>
            <person name="Barry K.W."/>
            <person name="Belfiori B."/>
            <person name="Cichocki N."/>
            <person name="Clum A."/>
            <person name="Dockter R.B."/>
            <person name="Fauchery L."/>
            <person name="Guy J."/>
            <person name="Iotti M."/>
            <person name="Le Tacon F."/>
            <person name="Lindquist E.A."/>
            <person name="Lipzen A."/>
            <person name="Malagnac F."/>
            <person name="Mello A."/>
            <person name="Molinier V."/>
            <person name="Miyauchi S."/>
            <person name="Poulain J."/>
            <person name="Riccioni C."/>
            <person name="Rubini A."/>
            <person name="Sitrit Y."/>
            <person name="Splivallo R."/>
            <person name="Traeger S."/>
            <person name="Wang M."/>
            <person name="Zifcakova L."/>
            <person name="Wipf D."/>
            <person name="Zambonelli A."/>
            <person name="Paolocci F."/>
            <person name="Nowrousian M."/>
            <person name="Ottonello S."/>
            <person name="Baldrian P."/>
            <person name="Spatafora J.W."/>
            <person name="Henrissat B."/>
            <person name="Nagy L.G."/>
            <person name="Aury J.M."/>
            <person name="Wincker P."/>
            <person name="Grigoriev I.V."/>
            <person name="Bonfante P."/>
            <person name="Martin F.M."/>
        </authorList>
    </citation>
    <scope>NUCLEOTIDE SEQUENCE [LARGE SCALE GENOMIC DNA]</scope>
    <source>
        <strain evidence="2 3">RN42</strain>
    </source>
</reference>
<organism evidence="2 3">
    <name type="scientific">Ascobolus immersus RN42</name>
    <dbReference type="NCBI Taxonomy" id="1160509"/>
    <lineage>
        <taxon>Eukaryota</taxon>
        <taxon>Fungi</taxon>
        <taxon>Dikarya</taxon>
        <taxon>Ascomycota</taxon>
        <taxon>Pezizomycotina</taxon>
        <taxon>Pezizomycetes</taxon>
        <taxon>Pezizales</taxon>
        <taxon>Ascobolaceae</taxon>
        <taxon>Ascobolus</taxon>
    </lineage>
</organism>
<keyword evidence="3" id="KW-1185">Reference proteome</keyword>
<dbReference type="AlphaFoldDB" id="A0A3N4I0H7"/>
<evidence type="ECO:0000313" key="2">
    <source>
        <dbReference type="EMBL" id="RPA79612.1"/>
    </source>
</evidence>
<dbReference type="EMBL" id="ML119697">
    <property type="protein sequence ID" value="RPA79612.1"/>
    <property type="molecule type" value="Genomic_DNA"/>
</dbReference>
<accession>A0A3N4I0H7</accession>
<gene>
    <name evidence="2" type="ORF">BJ508DRAFT_328187</name>
</gene>
<proteinExistence type="predicted"/>